<dbReference type="EMBL" id="KZ852037">
    <property type="protein sequence ID" value="RDH36557.1"/>
    <property type="molecule type" value="Genomic_DNA"/>
</dbReference>
<dbReference type="GeneID" id="38143067"/>
<protein>
    <recommendedName>
        <fullName evidence="4">Secreted protein</fullName>
    </recommendedName>
</protein>
<reference evidence="2 3" key="1">
    <citation type="submission" date="2018-07" db="EMBL/GenBank/DDBJ databases">
        <title>The genomes of Aspergillus section Nigri reveals drivers in fungal speciation.</title>
        <authorList>
            <consortium name="DOE Joint Genome Institute"/>
            <person name="Vesth T.C."/>
            <person name="Nybo J."/>
            <person name="Theobald S."/>
            <person name="Brandl J."/>
            <person name="Frisvad J.C."/>
            <person name="Nielsen K.F."/>
            <person name="Lyhne E.K."/>
            <person name="Kogle M.E."/>
            <person name="Kuo A."/>
            <person name="Riley R."/>
            <person name="Clum A."/>
            <person name="Nolan M."/>
            <person name="Lipzen A."/>
            <person name="Salamov A."/>
            <person name="Henrissat B."/>
            <person name="Wiebenga A."/>
            <person name="De vries R.P."/>
            <person name="Grigoriev I.V."/>
            <person name="Mortensen U.H."/>
            <person name="Andersen M.R."/>
            <person name="Baker S.E."/>
        </authorList>
    </citation>
    <scope>NUCLEOTIDE SEQUENCE [LARGE SCALE GENOMIC DNA]</scope>
    <source>
        <strain evidence="2 3">CBS 139.54b</strain>
    </source>
</reference>
<dbReference type="STRING" id="1341132.A0A3F3QBR3"/>
<dbReference type="RefSeq" id="XP_026629579.1">
    <property type="nucleotide sequence ID" value="XM_026774711.1"/>
</dbReference>
<evidence type="ECO:0000256" key="1">
    <source>
        <dbReference type="SAM" id="SignalP"/>
    </source>
</evidence>
<dbReference type="Proteomes" id="UP000253729">
    <property type="component" value="Unassembled WGS sequence"/>
</dbReference>
<evidence type="ECO:0000313" key="3">
    <source>
        <dbReference type="Proteomes" id="UP000253729"/>
    </source>
</evidence>
<dbReference type="InterPro" id="IPR008979">
    <property type="entry name" value="Galactose-bd-like_sf"/>
</dbReference>
<sequence length="1024" mass="111614">MILEIYPILTRNGIKPQKTRMQLPYLLLNTALLVQSVFAVGTNDQVEPDIDYGSFQIPSSNVRPRFRYWVNDASMTLSVVAEDVKAMGKAGAGGLELLGYYLYGDSSNLDGQLQCPLQTDWTIFGFGSPAWKDLVDTVLTAAKECDLLVDLAMGPNQGAGVPAPYNDDGLLWDLAGFNSTLSNDEGFDGIVPGWGAGPLIAAVTAQVNSTSPSNDTYKVLAESSLLDVTNLVSSNGHLQVKVNDTAGGSKYLFTYYLVHSEYREVQSPADVTAAVPQSPVTTYSQNGSWVVDHFSSQGALAVVDFWRQSLLDSETGALIREVGNYLWEDSQEFTVSTFWTPRLQEVFQTNRGYSINRFIPLLIGSGGGSTPDITYVTDELDAGASHTVDYQQTLTELNAEYLTSLKQWSNDLGIQFSAQVVYNLPMDMLANVPYVNGPECETLGFSDNIDSYRQFAGPAHLAGKRIITNEAGAELSKVYQESIPELLWTLKRSFAGSVNQFVLHGYPNSGNYGNTTWPGFTTFSYLFSEMHGPRQPAFAYYRDFLDWLSRNQFVEQTGIPKVDIAFWSKSTTYKTVPTVYSPVDLQSAGYTYEYLSPDNFALPGAFVSNGTFAPNQQAFKALVVRANETLTASGVAKLVEYAHSKLPIIFSGGLPSNFSGYNPEAASLAVSTIKNLTSSNNVHTVPYDNLAATLRSLGILPRTSVSANRTWYTTWRHDTKTLTDYVYVYNDAAGVPFGGGISSGTISFETTGTPFLYDTWSGDISALSIYQKSENHVTIPLTLAGNQSVINGFHKNSQPTLHLQNSTGGILGATGNATSLTVLRSVDQESRDIYLSNGKSVTLAPMLTPTITLGNWTLIVESWTAPSDLYNVELGPKRTNQTFDLPTLLPWNQVSASLANVSGIGYYSTTFDWPPQATNGTVSGAIIDVGPIVHTARVTVNGHVLPPGEITWAKWDIGNFLRRGQNTVEVVVSTPLGNVLRTYWDKLETSGKLATAVVPSPPDEADYGLIAPVKIIPYRKDQVA</sequence>
<proteinExistence type="predicted"/>
<accession>A0A3F3QBR3</accession>
<evidence type="ECO:0000313" key="2">
    <source>
        <dbReference type="EMBL" id="RDH36557.1"/>
    </source>
</evidence>
<dbReference type="PANTHER" id="PTHR36848:SF2">
    <property type="entry name" value="SECRETED PROTEIN"/>
    <property type="match status" value="1"/>
</dbReference>
<evidence type="ECO:0008006" key="4">
    <source>
        <dbReference type="Google" id="ProtNLM"/>
    </source>
</evidence>
<dbReference type="InterPro" id="IPR053161">
    <property type="entry name" value="Ulvan_degrading_GH"/>
</dbReference>
<name>A0A3F3QBR3_9EURO</name>
<feature type="signal peptide" evidence="1">
    <location>
        <begin position="1"/>
        <end position="39"/>
    </location>
</feature>
<dbReference type="Pfam" id="PF17132">
    <property type="entry name" value="Glyco_hydro_106"/>
    <property type="match status" value="1"/>
</dbReference>
<dbReference type="Gene3D" id="2.60.120.260">
    <property type="entry name" value="Galactose-binding domain-like"/>
    <property type="match status" value="1"/>
</dbReference>
<gene>
    <name evidence="2" type="ORF">BDQ94DRAFT_184720</name>
</gene>
<organism evidence="2 3">
    <name type="scientific">Aspergillus welwitschiae</name>
    <dbReference type="NCBI Taxonomy" id="1341132"/>
    <lineage>
        <taxon>Eukaryota</taxon>
        <taxon>Fungi</taxon>
        <taxon>Dikarya</taxon>
        <taxon>Ascomycota</taxon>
        <taxon>Pezizomycotina</taxon>
        <taxon>Eurotiomycetes</taxon>
        <taxon>Eurotiomycetidae</taxon>
        <taxon>Eurotiales</taxon>
        <taxon>Aspergillaceae</taxon>
        <taxon>Aspergillus</taxon>
        <taxon>Aspergillus subgen. Circumdati</taxon>
    </lineage>
</organism>
<dbReference type="AlphaFoldDB" id="A0A3F3QBR3"/>
<feature type="chain" id="PRO_5017536310" description="Secreted protein" evidence="1">
    <location>
        <begin position="40"/>
        <end position="1024"/>
    </location>
</feature>
<keyword evidence="3" id="KW-1185">Reference proteome</keyword>
<dbReference type="SUPFAM" id="SSF49785">
    <property type="entry name" value="Galactose-binding domain-like"/>
    <property type="match status" value="1"/>
</dbReference>
<dbReference type="PANTHER" id="PTHR36848">
    <property type="entry name" value="DNA-BINDING PROTEIN (PUTATIVE SECRETED PROTEIN)-RELATED"/>
    <property type="match status" value="1"/>
</dbReference>
<keyword evidence="1" id="KW-0732">Signal</keyword>